<feature type="region of interest" description="Disordered" evidence="1">
    <location>
        <begin position="49"/>
        <end position="181"/>
    </location>
</feature>
<reference evidence="2 3" key="1">
    <citation type="submission" date="2007-06" db="EMBL/GenBank/DDBJ databases">
        <authorList>
            <person name="Shimkets L."/>
            <person name="Ferriera S."/>
            <person name="Johnson J."/>
            <person name="Kravitz S."/>
            <person name="Beeson K."/>
            <person name="Sutton G."/>
            <person name="Rogers Y.-H."/>
            <person name="Friedman R."/>
            <person name="Frazier M."/>
            <person name="Venter J.C."/>
        </authorList>
    </citation>
    <scope>NUCLEOTIDE SEQUENCE [LARGE SCALE GENOMIC DNA]</scope>
    <source>
        <strain evidence="2 3">SIR-1</strain>
    </source>
</reference>
<dbReference type="STRING" id="391625.PPSIR1_11430"/>
<evidence type="ECO:0000313" key="2">
    <source>
        <dbReference type="EMBL" id="EDM80384.1"/>
    </source>
</evidence>
<dbReference type="OrthoDB" id="5527594at2"/>
<dbReference type="AlphaFoldDB" id="A6G189"/>
<evidence type="ECO:0000313" key="3">
    <source>
        <dbReference type="Proteomes" id="UP000005801"/>
    </source>
</evidence>
<keyword evidence="3" id="KW-1185">Reference proteome</keyword>
<gene>
    <name evidence="2" type="ORF">PPSIR1_11430</name>
</gene>
<organism evidence="2 3">
    <name type="scientific">Plesiocystis pacifica SIR-1</name>
    <dbReference type="NCBI Taxonomy" id="391625"/>
    <lineage>
        <taxon>Bacteria</taxon>
        <taxon>Pseudomonadati</taxon>
        <taxon>Myxococcota</taxon>
        <taxon>Polyangia</taxon>
        <taxon>Nannocystales</taxon>
        <taxon>Nannocystaceae</taxon>
        <taxon>Plesiocystis</taxon>
    </lineage>
</organism>
<feature type="compositionally biased region" description="Basic and acidic residues" evidence="1">
    <location>
        <begin position="136"/>
        <end position="157"/>
    </location>
</feature>
<dbReference type="RefSeq" id="WP_006970488.1">
    <property type="nucleotide sequence ID" value="NZ_ABCS01000011.1"/>
</dbReference>
<dbReference type="EMBL" id="ABCS01000011">
    <property type="protein sequence ID" value="EDM80384.1"/>
    <property type="molecule type" value="Genomic_DNA"/>
</dbReference>
<protein>
    <submittedName>
        <fullName evidence="2">Uncharacterized protein</fullName>
    </submittedName>
</protein>
<sequence>MATELDLTDPEHLALLLRHALPGFEDTTAAEVAPHIDALRQSDNDAFSHVGVGKKVEEKSPWDDPQIPDPNQDPAQNPKQDEPSPDEPVQNDPVEDKPLPGVPPKQEQEQQDDPFQGDPPKQEQAQQDDPFQGDPPKQEPLEKTDEEASKLDAESIKAKLKAPKLTPSKLEAPGKEATDLPLDLGGVGELLQEPWEVTTESAGPPILARRGWTEIDRWHAKGKHVIYAIEAEHDRTEPIHSKFTGRCQAVRVTLPQRKPSASAFIGTWLGTIEAKDHLLFSVEEVVNAYDDEFGSEPTVGHVELISGARFRGRRFVPVAIFLAYEHAGDQKPLFYILEGGSAQGQPKALYVSRAMDAEIQHTADFSFTPFACKSNWYDGGLAMDSSGSEPACVYLTVAQQRDGRYGYLRLSAQYARDDKLRRVIHPFEVQIEAAMRVLAIAEVIGCALRTKAGADLTPVLGPVTKALLPWDERPNGDANSLDRARYCGCPKTR</sequence>
<name>A6G189_9BACT</name>
<proteinExistence type="predicted"/>
<accession>A6G189</accession>
<dbReference type="Proteomes" id="UP000005801">
    <property type="component" value="Unassembled WGS sequence"/>
</dbReference>
<dbReference type="Pfam" id="PF07103">
    <property type="entry name" value="DUF1365"/>
    <property type="match status" value="1"/>
</dbReference>
<dbReference type="InterPro" id="IPR010775">
    <property type="entry name" value="DUF1365"/>
</dbReference>
<evidence type="ECO:0000256" key="1">
    <source>
        <dbReference type="SAM" id="MobiDB-lite"/>
    </source>
</evidence>
<feature type="compositionally biased region" description="Low complexity" evidence="1">
    <location>
        <begin position="63"/>
        <end position="78"/>
    </location>
</feature>
<comment type="caution">
    <text evidence="2">The sequence shown here is derived from an EMBL/GenBank/DDBJ whole genome shotgun (WGS) entry which is preliminary data.</text>
</comment>